<evidence type="ECO:0000313" key="1">
    <source>
        <dbReference type="EMBL" id="VFU28813.1"/>
    </source>
</evidence>
<organism evidence="1">
    <name type="scientific">Salix viminalis</name>
    <name type="common">Common osier</name>
    <name type="synonym">Basket willow</name>
    <dbReference type="NCBI Taxonomy" id="40686"/>
    <lineage>
        <taxon>Eukaryota</taxon>
        <taxon>Viridiplantae</taxon>
        <taxon>Streptophyta</taxon>
        <taxon>Embryophyta</taxon>
        <taxon>Tracheophyta</taxon>
        <taxon>Spermatophyta</taxon>
        <taxon>Magnoliopsida</taxon>
        <taxon>eudicotyledons</taxon>
        <taxon>Gunneridae</taxon>
        <taxon>Pentapetalae</taxon>
        <taxon>rosids</taxon>
        <taxon>fabids</taxon>
        <taxon>Malpighiales</taxon>
        <taxon>Salicaceae</taxon>
        <taxon>Saliceae</taxon>
        <taxon>Salix</taxon>
    </lineage>
</organism>
<dbReference type="EMBL" id="CAADRP010000458">
    <property type="protein sequence ID" value="VFU28813.1"/>
    <property type="molecule type" value="Genomic_DNA"/>
</dbReference>
<sequence>MLSKSKKGTSMPFLSSSFNSSASMKFLTRFSVPYIRAAFLSVSIICDSKSCPIIRKRAVSIGNPNNYSWIRLVIPNS</sequence>
<dbReference type="AlphaFoldDB" id="A0A6N2KMJ4"/>
<protein>
    <submittedName>
        <fullName evidence="1">Uncharacterized protein</fullName>
    </submittedName>
</protein>
<proteinExistence type="predicted"/>
<accession>A0A6N2KMJ4</accession>
<name>A0A6N2KMJ4_SALVM</name>
<gene>
    <name evidence="1" type="ORF">SVIM_LOCUS98349</name>
</gene>
<reference evidence="1" key="1">
    <citation type="submission" date="2019-03" db="EMBL/GenBank/DDBJ databases">
        <authorList>
            <person name="Mank J."/>
            <person name="Almeida P."/>
        </authorList>
    </citation>
    <scope>NUCLEOTIDE SEQUENCE</scope>
    <source>
        <strain evidence="1">78183</strain>
    </source>
</reference>